<keyword evidence="5" id="KW-1185">Reference proteome</keyword>
<dbReference type="GO" id="GO:1990904">
    <property type="term" value="C:ribonucleoprotein complex"/>
    <property type="evidence" value="ECO:0007669"/>
    <property type="project" value="TreeGrafter"/>
</dbReference>
<evidence type="ECO:0000256" key="2">
    <source>
        <dbReference type="PROSITE-ProRule" id="PRU00176"/>
    </source>
</evidence>
<proteinExistence type="predicted"/>
<evidence type="ECO:0000313" key="5">
    <source>
        <dbReference type="Proteomes" id="UP000800041"/>
    </source>
</evidence>
<dbReference type="OrthoDB" id="1049195at2759"/>
<reference evidence="4" key="1">
    <citation type="journal article" date="2020" name="Stud. Mycol.">
        <title>101 Dothideomycetes genomes: a test case for predicting lifestyles and emergence of pathogens.</title>
        <authorList>
            <person name="Haridas S."/>
            <person name="Albert R."/>
            <person name="Binder M."/>
            <person name="Bloem J."/>
            <person name="Labutti K."/>
            <person name="Salamov A."/>
            <person name="Andreopoulos B."/>
            <person name="Baker S."/>
            <person name="Barry K."/>
            <person name="Bills G."/>
            <person name="Bluhm B."/>
            <person name="Cannon C."/>
            <person name="Castanera R."/>
            <person name="Culley D."/>
            <person name="Daum C."/>
            <person name="Ezra D."/>
            <person name="Gonzalez J."/>
            <person name="Henrissat B."/>
            <person name="Kuo A."/>
            <person name="Liang C."/>
            <person name="Lipzen A."/>
            <person name="Lutzoni F."/>
            <person name="Magnuson J."/>
            <person name="Mondo S."/>
            <person name="Nolan M."/>
            <person name="Ohm R."/>
            <person name="Pangilinan J."/>
            <person name="Park H.-J."/>
            <person name="Ramirez L."/>
            <person name="Alfaro M."/>
            <person name="Sun H."/>
            <person name="Tritt A."/>
            <person name="Yoshinaga Y."/>
            <person name="Zwiers L.-H."/>
            <person name="Turgeon B."/>
            <person name="Goodwin S."/>
            <person name="Spatafora J."/>
            <person name="Crous P."/>
            <person name="Grigoriev I."/>
        </authorList>
    </citation>
    <scope>NUCLEOTIDE SEQUENCE</scope>
    <source>
        <strain evidence="4">CBS 113979</strain>
    </source>
</reference>
<sequence>MGPPTQHVDATSYSGVAHTFIVSGIPQSWEWRHLKDLVRNSLPTSQPGWTDIAFQRGTRRGFKYGIFTVKTDQDALYAYSFFSQHLEEGRHLVIHYFDMSRAPATLIRCNCDSVFHTRGHSVSRSAIDPSLLSAYSAANSTAASTYGGAPTAAPAATSQPYNQVVAPVAMPVQQVNYAPYAPAMTSPVMHTADSQYYQSMAYQQQQAYQPVYYSQQPVHAVYYGVPAAYNPTPVPGPIYEQAPNGTLINTSNGLVRQESRGIFIRNLNHNVTKYDLEKLIREYATPLHVEIRSKAGSSKPGGLATVRFASSSEAKYVIEHLNGMKFKDRELHVRFDVVDSSSVVSQQPLIVDGSTAS</sequence>
<evidence type="ECO:0000259" key="3">
    <source>
        <dbReference type="PROSITE" id="PS50102"/>
    </source>
</evidence>
<dbReference type="PROSITE" id="PS50102">
    <property type="entry name" value="RRM"/>
    <property type="match status" value="1"/>
</dbReference>
<dbReference type="InterPro" id="IPR012677">
    <property type="entry name" value="Nucleotide-bd_a/b_plait_sf"/>
</dbReference>
<dbReference type="PANTHER" id="PTHR23003:SF54">
    <property type="entry name" value="REGULATOR OF RDNA TRANSCRIPTION PROTEIN 5"/>
    <property type="match status" value="1"/>
</dbReference>
<evidence type="ECO:0000256" key="1">
    <source>
        <dbReference type="ARBA" id="ARBA00022884"/>
    </source>
</evidence>
<dbReference type="Pfam" id="PF00076">
    <property type="entry name" value="RRM_1"/>
    <property type="match status" value="1"/>
</dbReference>
<evidence type="ECO:0000313" key="4">
    <source>
        <dbReference type="EMBL" id="KAF1984207.1"/>
    </source>
</evidence>
<dbReference type="InterPro" id="IPR000504">
    <property type="entry name" value="RRM_dom"/>
</dbReference>
<dbReference type="EMBL" id="ML977169">
    <property type="protein sequence ID" value="KAF1984207.1"/>
    <property type="molecule type" value="Genomic_DNA"/>
</dbReference>
<name>A0A6G1GTU5_9PEZI</name>
<keyword evidence="1 2" id="KW-0694">RNA-binding</keyword>
<dbReference type="SUPFAM" id="SSF54928">
    <property type="entry name" value="RNA-binding domain, RBD"/>
    <property type="match status" value="2"/>
</dbReference>
<protein>
    <recommendedName>
        <fullName evidence="3">RRM domain-containing protein</fullName>
    </recommendedName>
</protein>
<dbReference type="AlphaFoldDB" id="A0A6G1GTU5"/>
<feature type="domain" description="RRM" evidence="3">
    <location>
        <begin position="260"/>
        <end position="338"/>
    </location>
</feature>
<gene>
    <name evidence="4" type="ORF">K402DRAFT_146098</name>
</gene>
<dbReference type="InterPro" id="IPR050374">
    <property type="entry name" value="RRT5_SRSF_SR"/>
</dbReference>
<accession>A0A6G1GTU5</accession>
<dbReference type="PANTHER" id="PTHR23003">
    <property type="entry name" value="RNA RECOGNITION MOTIF RRM DOMAIN CONTAINING PROTEIN"/>
    <property type="match status" value="1"/>
</dbReference>
<dbReference type="GO" id="GO:0003729">
    <property type="term" value="F:mRNA binding"/>
    <property type="evidence" value="ECO:0007669"/>
    <property type="project" value="TreeGrafter"/>
</dbReference>
<dbReference type="Proteomes" id="UP000800041">
    <property type="component" value="Unassembled WGS sequence"/>
</dbReference>
<dbReference type="Gene3D" id="3.30.70.330">
    <property type="match status" value="1"/>
</dbReference>
<dbReference type="GO" id="GO:0005737">
    <property type="term" value="C:cytoplasm"/>
    <property type="evidence" value="ECO:0007669"/>
    <property type="project" value="TreeGrafter"/>
</dbReference>
<dbReference type="CDD" id="cd00590">
    <property type="entry name" value="RRM_SF"/>
    <property type="match status" value="1"/>
</dbReference>
<dbReference type="InterPro" id="IPR035979">
    <property type="entry name" value="RBD_domain_sf"/>
</dbReference>
<organism evidence="4 5">
    <name type="scientific">Aulographum hederae CBS 113979</name>
    <dbReference type="NCBI Taxonomy" id="1176131"/>
    <lineage>
        <taxon>Eukaryota</taxon>
        <taxon>Fungi</taxon>
        <taxon>Dikarya</taxon>
        <taxon>Ascomycota</taxon>
        <taxon>Pezizomycotina</taxon>
        <taxon>Dothideomycetes</taxon>
        <taxon>Pleosporomycetidae</taxon>
        <taxon>Aulographales</taxon>
        <taxon>Aulographaceae</taxon>
    </lineage>
</organism>
<dbReference type="SMART" id="SM00360">
    <property type="entry name" value="RRM"/>
    <property type="match status" value="2"/>
</dbReference>
<dbReference type="GO" id="GO:0005634">
    <property type="term" value="C:nucleus"/>
    <property type="evidence" value="ECO:0007669"/>
    <property type="project" value="TreeGrafter"/>
</dbReference>